<dbReference type="PROSITE" id="PS50191">
    <property type="entry name" value="CRAL_TRIO"/>
    <property type="match status" value="1"/>
</dbReference>
<dbReference type="SUPFAM" id="SSF52087">
    <property type="entry name" value="CRAL/TRIO domain"/>
    <property type="match status" value="1"/>
</dbReference>
<keyword evidence="3" id="KW-1185">Reference proteome</keyword>
<protein>
    <recommendedName>
        <fullName evidence="1">CRAL-TRIO domain-containing protein</fullName>
    </recommendedName>
</protein>
<dbReference type="GO" id="GO:0008526">
    <property type="term" value="F:phosphatidylinositol transfer activity"/>
    <property type="evidence" value="ECO:0007669"/>
    <property type="project" value="TreeGrafter"/>
</dbReference>
<dbReference type="PANTHER" id="PTHR45824">
    <property type="entry name" value="GH16843P"/>
    <property type="match status" value="1"/>
</dbReference>
<accession>A0A2T7EFW5</accession>
<dbReference type="InterPro" id="IPR001251">
    <property type="entry name" value="CRAL-TRIO_dom"/>
</dbReference>
<dbReference type="AlphaFoldDB" id="A0A2T7EFW5"/>
<dbReference type="Gramene" id="PUZ66719">
    <property type="protein sequence ID" value="PUZ66719"/>
    <property type="gene ID" value="GQ55_3G353500"/>
</dbReference>
<dbReference type="PANTHER" id="PTHR45824:SF7">
    <property type="entry name" value="OS05G0267800 PROTEIN"/>
    <property type="match status" value="1"/>
</dbReference>
<name>A0A2T7EFW5_9POAL</name>
<dbReference type="OrthoDB" id="75724at2759"/>
<dbReference type="EMBL" id="CM009751">
    <property type="protein sequence ID" value="PUZ66719.1"/>
    <property type="molecule type" value="Genomic_DNA"/>
</dbReference>
<dbReference type="Proteomes" id="UP000244336">
    <property type="component" value="Chromosome 3"/>
</dbReference>
<sequence>MRRYPETVSRSEAMSYLLKTRREREPPLQEHAASEEQAAKINKVRELLGGLPTEMPGFLSDATIRRFLHARNWSTIQATKTLKEAVKWRRQYKPEKIRWEDIAERENEVKRAYITDYLDNNGRTVLVSRPSVKSVTSVKEQIKQLVYNLENLTMSSENAPENAVWIIDFRGWTLSSTPLAMTRQSLDIIQNYYPGLVAVAILCNPPKIFESFWKTSWSLNLADETHGASTLSSILRECEEEIRLEELRQMQMKIPVLLDHGRNHLVKCI</sequence>
<dbReference type="InterPro" id="IPR036273">
    <property type="entry name" value="CRAL/TRIO_N_dom_sf"/>
</dbReference>
<dbReference type="SUPFAM" id="SSF46938">
    <property type="entry name" value="CRAL/TRIO N-terminal domain"/>
    <property type="match status" value="1"/>
</dbReference>
<evidence type="ECO:0000259" key="1">
    <source>
        <dbReference type="PROSITE" id="PS50191"/>
    </source>
</evidence>
<organism evidence="2 3">
    <name type="scientific">Panicum hallii var. hallii</name>
    <dbReference type="NCBI Taxonomy" id="1504633"/>
    <lineage>
        <taxon>Eukaryota</taxon>
        <taxon>Viridiplantae</taxon>
        <taxon>Streptophyta</taxon>
        <taxon>Embryophyta</taxon>
        <taxon>Tracheophyta</taxon>
        <taxon>Spermatophyta</taxon>
        <taxon>Magnoliopsida</taxon>
        <taxon>Liliopsida</taxon>
        <taxon>Poales</taxon>
        <taxon>Poaceae</taxon>
        <taxon>PACMAD clade</taxon>
        <taxon>Panicoideae</taxon>
        <taxon>Panicodae</taxon>
        <taxon>Paniceae</taxon>
        <taxon>Panicinae</taxon>
        <taxon>Panicum</taxon>
        <taxon>Panicum sect. Panicum</taxon>
    </lineage>
</organism>
<dbReference type="CDD" id="cd00170">
    <property type="entry name" value="SEC14"/>
    <property type="match status" value="1"/>
</dbReference>
<feature type="domain" description="CRAL-TRIO" evidence="1">
    <location>
        <begin position="102"/>
        <end position="258"/>
    </location>
</feature>
<dbReference type="Pfam" id="PF00650">
    <property type="entry name" value="CRAL_TRIO"/>
    <property type="match status" value="1"/>
</dbReference>
<dbReference type="InterPro" id="IPR036865">
    <property type="entry name" value="CRAL-TRIO_dom_sf"/>
</dbReference>
<evidence type="ECO:0000313" key="3">
    <source>
        <dbReference type="Proteomes" id="UP000244336"/>
    </source>
</evidence>
<gene>
    <name evidence="2" type="ORF">GQ55_3G353500</name>
</gene>
<dbReference type="InterPro" id="IPR052578">
    <property type="entry name" value="PI_Transfer_CRAL-TRIO"/>
</dbReference>
<evidence type="ECO:0000313" key="2">
    <source>
        <dbReference type="EMBL" id="PUZ66719.1"/>
    </source>
</evidence>
<proteinExistence type="predicted"/>
<dbReference type="SMART" id="SM00516">
    <property type="entry name" value="SEC14"/>
    <property type="match status" value="1"/>
</dbReference>
<dbReference type="Gene3D" id="3.40.525.10">
    <property type="entry name" value="CRAL-TRIO lipid binding domain"/>
    <property type="match status" value="1"/>
</dbReference>
<reference evidence="2 3" key="1">
    <citation type="submission" date="2018-04" db="EMBL/GenBank/DDBJ databases">
        <title>WGS assembly of Panicum hallii var. hallii HAL2.</title>
        <authorList>
            <person name="Lovell J."/>
            <person name="Jenkins J."/>
            <person name="Lowry D."/>
            <person name="Mamidi S."/>
            <person name="Sreedasyam A."/>
            <person name="Weng X."/>
            <person name="Barry K."/>
            <person name="Bonette J."/>
            <person name="Campitelli B."/>
            <person name="Daum C."/>
            <person name="Gordon S."/>
            <person name="Gould B."/>
            <person name="Lipzen A."/>
            <person name="MacQueen A."/>
            <person name="Palacio-Mejia J."/>
            <person name="Plott C."/>
            <person name="Shakirov E."/>
            <person name="Shu S."/>
            <person name="Yoshinaga Y."/>
            <person name="Zane M."/>
            <person name="Rokhsar D."/>
            <person name="Grimwood J."/>
            <person name="Schmutz J."/>
            <person name="Juenger T."/>
        </authorList>
    </citation>
    <scope>NUCLEOTIDE SEQUENCE [LARGE SCALE GENOMIC DNA]</scope>
    <source>
        <strain evidence="3">cv. HAL2</strain>
    </source>
</reference>